<feature type="domain" description="CN hydrolase" evidence="1">
    <location>
        <begin position="4"/>
        <end position="235"/>
    </location>
</feature>
<evidence type="ECO:0000313" key="2">
    <source>
        <dbReference type="EMBL" id="MDI9859150.1"/>
    </source>
</evidence>
<dbReference type="PANTHER" id="PTHR47799">
    <property type="entry name" value="OMEGA-AMIDASE YAFV"/>
    <property type="match status" value="1"/>
</dbReference>
<dbReference type="EMBL" id="JASHIF010000007">
    <property type="protein sequence ID" value="MDI9859150.1"/>
    <property type="molecule type" value="Genomic_DNA"/>
</dbReference>
<dbReference type="PANTHER" id="PTHR47799:SF1">
    <property type="entry name" value="OMEGA-AMIDASE YAFV"/>
    <property type="match status" value="1"/>
</dbReference>
<accession>A0ABT6Y6F7</accession>
<proteinExistence type="predicted"/>
<evidence type="ECO:0000259" key="1">
    <source>
        <dbReference type="PROSITE" id="PS50263"/>
    </source>
</evidence>
<evidence type="ECO:0000313" key="3">
    <source>
        <dbReference type="Proteomes" id="UP001236507"/>
    </source>
</evidence>
<dbReference type="NCBIfam" id="NF007757">
    <property type="entry name" value="PRK10438.1"/>
    <property type="match status" value="1"/>
</dbReference>
<dbReference type="InterPro" id="IPR052737">
    <property type="entry name" value="Omega-amidase_YafV"/>
</dbReference>
<sequence>MQDLKVTLIQTELYWENPIANLAMLEEKIAQIEEDTDLIVLPEMFSTSFAMNTTLAEPMNLTTFKWMKQQAAQTKAVILGSVMIREGEKVFNRMIWMQPDGQFQTYDKRHLFRMGNEHNHYEGGNKRLIATLKGWKICPLICYDLRFPVWSRNVAQEYDVLIYVANWPAARAYPWKSLLVARAIENQSYVVGVNRVGKDGNDYAFSGDSAVLNFKGEYLFEKSNEEATVTITLSKEDLNTFRTQFPAYLDADKFEIFD</sequence>
<dbReference type="CDD" id="cd07575">
    <property type="entry name" value="Xc-1258_like"/>
    <property type="match status" value="1"/>
</dbReference>
<keyword evidence="3" id="KW-1185">Reference proteome</keyword>
<gene>
    <name evidence="2" type="ORF">QM524_08025</name>
</gene>
<dbReference type="RefSeq" id="WP_283344160.1">
    <property type="nucleotide sequence ID" value="NZ_JASHIF010000007.1"/>
</dbReference>
<dbReference type="Gene3D" id="3.60.110.10">
    <property type="entry name" value="Carbon-nitrogen hydrolase"/>
    <property type="match status" value="1"/>
</dbReference>
<dbReference type="Proteomes" id="UP001236507">
    <property type="component" value="Unassembled WGS sequence"/>
</dbReference>
<dbReference type="SUPFAM" id="SSF56317">
    <property type="entry name" value="Carbon-nitrogen hydrolase"/>
    <property type="match status" value="1"/>
</dbReference>
<dbReference type="InterPro" id="IPR036526">
    <property type="entry name" value="C-N_Hydrolase_sf"/>
</dbReference>
<dbReference type="InterPro" id="IPR003010">
    <property type="entry name" value="C-N_Hydrolase"/>
</dbReference>
<dbReference type="PROSITE" id="PS50263">
    <property type="entry name" value="CN_HYDROLASE"/>
    <property type="match status" value="1"/>
</dbReference>
<name>A0ABT6Y6F7_9BACT</name>
<organism evidence="2 3">
    <name type="scientific">Flectobacillus roseus</name>
    <dbReference type="NCBI Taxonomy" id="502259"/>
    <lineage>
        <taxon>Bacteria</taxon>
        <taxon>Pseudomonadati</taxon>
        <taxon>Bacteroidota</taxon>
        <taxon>Cytophagia</taxon>
        <taxon>Cytophagales</taxon>
        <taxon>Flectobacillaceae</taxon>
        <taxon>Flectobacillus</taxon>
    </lineage>
</organism>
<comment type="caution">
    <text evidence="2">The sequence shown here is derived from an EMBL/GenBank/DDBJ whole genome shotgun (WGS) entry which is preliminary data.</text>
</comment>
<reference evidence="2 3" key="1">
    <citation type="submission" date="2023-05" db="EMBL/GenBank/DDBJ databases">
        <title>Novel species of genus Flectobacillus isolated from stream in China.</title>
        <authorList>
            <person name="Lu H."/>
        </authorList>
    </citation>
    <scope>NUCLEOTIDE SEQUENCE [LARGE SCALE GENOMIC DNA]</scope>
    <source>
        <strain evidence="2 3">KCTC 42575</strain>
    </source>
</reference>
<dbReference type="Pfam" id="PF00795">
    <property type="entry name" value="CN_hydrolase"/>
    <property type="match status" value="1"/>
</dbReference>
<protein>
    <submittedName>
        <fullName evidence="2">Amidohydrolase</fullName>
    </submittedName>
</protein>